<keyword evidence="2" id="KW-1185">Reference proteome</keyword>
<name>A0A0C9W3J4_9AGAM</name>
<protein>
    <submittedName>
        <fullName evidence="1">Uncharacterized protein</fullName>
    </submittedName>
</protein>
<proteinExistence type="predicted"/>
<sequence>MLSPSQILQTINRTNYKLDLSGVVGLFGGDSAATALETIHFYKGRRWAGWYNYPGTVTVAKKFGQMADSRFWDSVFP</sequence>
<reference evidence="1 2" key="1">
    <citation type="submission" date="2014-04" db="EMBL/GenBank/DDBJ databases">
        <title>Evolutionary Origins and Diversification of the Mycorrhizal Mutualists.</title>
        <authorList>
            <consortium name="DOE Joint Genome Institute"/>
            <consortium name="Mycorrhizal Genomics Consortium"/>
            <person name="Kohler A."/>
            <person name="Kuo A."/>
            <person name="Nagy L.G."/>
            <person name="Floudas D."/>
            <person name="Copeland A."/>
            <person name="Barry K.W."/>
            <person name="Cichocki N."/>
            <person name="Veneault-Fourrey C."/>
            <person name="LaButti K."/>
            <person name="Lindquist E.A."/>
            <person name="Lipzen A."/>
            <person name="Lundell T."/>
            <person name="Morin E."/>
            <person name="Murat C."/>
            <person name="Riley R."/>
            <person name="Ohm R."/>
            <person name="Sun H."/>
            <person name="Tunlid A."/>
            <person name="Henrissat B."/>
            <person name="Grigoriev I.V."/>
            <person name="Hibbett D.S."/>
            <person name="Martin F."/>
        </authorList>
    </citation>
    <scope>NUCLEOTIDE SEQUENCE [LARGE SCALE GENOMIC DNA]</scope>
    <source>
        <strain evidence="1 2">MD-312</strain>
    </source>
</reference>
<organism evidence="1 2">
    <name type="scientific">Hydnomerulius pinastri MD-312</name>
    <dbReference type="NCBI Taxonomy" id="994086"/>
    <lineage>
        <taxon>Eukaryota</taxon>
        <taxon>Fungi</taxon>
        <taxon>Dikarya</taxon>
        <taxon>Basidiomycota</taxon>
        <taxon>Agaricomycotina</taxon>
        <taxon>Agaricomycetes</taxon>
        <taxon>Agaricomycetidae</taxon>
        <taxon>Boletales</taxon>
        <taxon>Boletales incertae sedis</taxon>
        <taxon>Leucogyrophana</taxon>
    </lineage>
</organism>
<dbReference type="Proteomes" id="UP000053820">
    <property type="component" value="Unassembled WGS sequence"/>
</dbReference>
<feature type="non-terminal residue" evidence="1">
    <location>
        <position position="77"/>
    </location>
</feature>
<dbReference type="AlphaFoldDB" id="A0A0C9W3J4"/>
<evidence type="ECO:0000313" key="1">
    <source>
        <dbReference type="EMBL" id="KIJ60768.1"/>
    </source>
</evidence>
<dbReference type="HOGENOM" id="CLU_185496_0_0_1"/>
<accession>A0A0C9W3J4</accession>
<evidence type="ECO:0000313" key="2">
    <source>
        <dbReference type="Proteomes" id="UP000053820"/>
    </source>
</evidence>
<dbReference type="OrthoDB" id="3067110at2759"/>
<gene>
    <name evidence="1" type="ORF">HYDPIDRAFT_98055</name>
</gene>
<dbReference type="EMBL" id="KN839869">
    <property type="protein sequence ID" value="KIJ60768.1"/>
    <property type="molecule type" value="Genomic_DNA"/>
</dbReference>